<reference evidence="1 2" key="1">
    <citation type="journal article" date="2023" name="Mol. Phylogenet. Evol.">
        <title>Genome-scale phylogeny and comparative genomics of the fungal order Sordariales.</title>
        <authorList>
            <person name="Hensen N."/>
            <person name="Bonometti L."/>
            <person name="Westerberg I."/>
            <person name="Brannstrom I.O."/>
            <person name="Guillou S."/>
            <person name="Cros-Aarteil S."/>
            <person name="Calhoun S."/>
            <person name="Haridas S."/>
            <person name="Kuo A."/>
            <person name="Mondo S."/>
            <person name="Pangilinan J."/>
            <person name="Riley R."/>
            <person name="LaButti K."/>
            <person name="Andreopoulos B."/>
            <person name="Lipzen A."/>
            <person name="Chen C."/>
            <person name="Yan M."/>
            <person name="Daum C."/>
            <person name="Ng V."/>
            <person name="Clum A."/>
            <person name="Steindorff A."/>
            <person name="Ohm R.A."/>
            <person name="Martin F."/>
            <person name="Silar P."/>
            <person name="Natvig D.O."/>
            <person name="Lalanne C."/>
            <person name="Gautier V."/>
            <person name="Ament-Velasquez S.L."/>
            <person name="Kruys A."/>
            <person name="Hutchinson M.I."/>
            <person name="Powell A.J."/>
            <person name="Barry K."/>
            <person name="Miller A.N."/>
            <person name="Grigoriev I.V."/>
            <person name="Debuchy R."/>
            <person name="Gladieux P."/>
            <person name="Hiltunen Thoren M."/>
            <person name="Johannesson H."/>
        </authorList>
    </citation>
    <scope>NUCLEOTIDE SEQUENCE [LARGE SCALE GENOMIC DNA]</scope>
    <source>
        <strain evidence="1 2">FGSC 10403</strain>
    </source>
</reference>
<dbReference type="AlphaFoldDB" id="A0AAJ0MRB3"/>
<dbReference type="Proteomes" id="UP001285908">
    <property type="component" value="Unassembled WGS sequence"/>
</dbReference>
<evidence type="ECO:0000313" key="1">
    <source>
        <dbReference type="EMBL" id="KAK3492290.1"/>
    </source>
</evidence>
<organism evidence="1 2">
    <name type="scientific">Neurospora hispaniola</name>
    <dbReference type="NCBI Taxonomy" id="588809"/>
    <lineage>
        <taxon>Eukaryota</taxon>
        <taxon>Fungi</taxon>
        <taxon>Dikarya</taxon>
        <taxon>Ascomycota</taxon>
        <taxon>Pezizomycotina</taxon>
        <taxon>Sordariomycetes</taxon>
        <taxon>Sordariomycetidae</taxon>
        <taxon>Sordariales</taxon>
        <taxon>Sordariaceae</taxon>
        <taxon>Neurospora</taxon>
    </lineage>
</organism>
<dbReference type="GeneID" id="87874764"/>
<gene>
    <name evidence="1" type="ORF">B0T23DRAFT_379348</name>
</gene>
<dbReference type="EMBL" id="JAULSX010000004">
    <property type="protein sequence ID" value="KAK3492290.1"/>
    <property type="molecule type" value="Genomic_DNA"/>
</dbReference>
<dbReference type="RefSeq" id="XP_062692748.1">
    <property type="nucleotide sequence ID" value="XM_062837142.1"/>
</dbReference>
<comment type="caution">
    <text evidence="1">The sequence shown here is derived from an EMBL/GenBank/DDBJ whole genome shotgun (WGS) entry which is preliminary data.</text>
</comment>
<keyword evidence="2" id="KW-1185">Reference proteome</keyword>
<protein>
    <submittedName>
        <fullName evidence="1">Uncharacterized protein</fullName>
    </submittedName>
</protein>
<proteinExistence type="predicted"/>
<sequence length="81" mass="8979">MLDQPRTDIAVLIPIELRFSSPHPARVLRDCPGVKFSNEVKGAVCNWGPAGLGKGRTKEGTWKGKSSERTARMIYVWLALL</sequence>
<accession>A0AAJ0MRB3</accession>
<name>A0AAJ0MRB3_9PEZI</name>
<evidence type="ECO:0000313" key="2">
    <source>
        <dbReference type="Proteomes" id="UP001285908"/>
    </source>
</evidence>